<accession>A0ABY5MU49</accession>
<reference evidence="1 2" key="1">
    <citation type="submission" date="2022-05" db="EMBL/GenBank/DDBJ databases">
        <title>S8-45 Sphingomonas ultraviolaceadurans.</title>
        <authorList>
            <person name="Liu Y."/>
        </authorList>
    </citation>
    <scope>NUCLEOTIDE SEQUENCE [LARGE SCALE GENOMIC DNA]</scope>
    <source>
        <strain evidence="1 2">S8-45</strain>
    </source>
</reference>
<gene>
    <name evidence="1" type="ORF">M1K48_11155</name>
</gene>
<protein>
    <submittedName>
        <fullName evidence="1">Uncharacterized protein</fullName>
    </submittedName>
</protein>
<dbReference type="Proteomes" id="UP000831921">
    <property type="component" value="Chromosome"/>
</dbReference>
<proteinExistence type="predicted"/>
<evidence type="ECO:0000313" key="1">
    <source>
        <dbReference type="EMBL" id="UUR07491.1"/>
    </source>
</evidence>
<name>A0ABY5MU49_9SPHN</name>
<evidence type="ECO:0000313" key="2">
    <source>
        <dbReference type="Proteomes" id="UP000831921"/>
    </source>
</evidence>
<dbReference type="EMBL" id="CP097253">
    <property type="protein sequence ID" value="UUR07491.1"/>
    <property type="molecule type" value="Genomic_DNA"/>
</dbReference>
<organism evidence="1 2">
    <name type="scientific">Sphingomonas glaciei</name>
    <dbReference type="NCBI Taxonomy" id="2938948"/>
    <lineage>
        <taxon>Bacteria</taxon>
        <taxon>Pseudomonadati</taxon>
        <taxon>Pseudomonadota</taxon>
        <taxon>Alphaproteobacteria</taxon>
        <taxon>Sphingomonadales</taxon>
        <taxon>Sphingomonadaceae</taxon>
        <taxon>Sphingomonas</taxon>
    </lineage>
</organism>
<sequence length="199" mass="21748">MQEEAYRQYVLRTWPRGHLWQCRADLNGREVGDRAIADDAESAIKDKKASLDARDDTIAGGKGQDGCPSALEYAEAFGRVKMSAGQEAMLKAHLDAPDHCLTATELAAAAGYANWSAANLQYGLLGQAVAQDLNFNPRRRGDGSTIWTTALADAAGYLSDDLDAASLHRTMERREDDAHFEWTLRPQVVEALRGAKSKP</sequence>
<keyword evidence="2" id="KW-1185">Reference proteome</keyword>
<dbReference type="RefSeq" id="WP_249455225.1">
    <property type="nucleotide sequence ID" value="NZ_CP097253.1"/>
</dbReference>